<dbReference type="KEGG" id="ssl:SS1G_11296"/>
<dbReference type="OMA" id="DWCITIN"/>
<dbReference type="Proteomes" id="UP000177798">
    <property type="component" value="Chromosome 12"/>
</dbReference>
<dbReference type="AlphaFoldDB" id="A0A1D9QG89"/>
<gene>
    <name evidence="1" type="ORF">sscle_12g086910</name>
</gene>
<evidence type="ECO:0000313" key="2">
    <source>
        <dbReference type="Proteomes" id="UP000177798"/>
    </source>
</evidence>
<reference evidence="2" key="1">
    <citation type="journal article" date="2017" name="Genome Biol. Evol.">
        <title>The complete genome sequence of the phytopathogenic fungus Sclerotinia sclerotiorum reveals insights into the genome architecture of broad host range pathogens.</title>
        <authorList>
            <person name="Derbyshire M."/>
            <person name="Denton-Giles M."/>
            <person name="Hegedus D."/>
            <person name="Seifbarghy S."/>
            <person name="Rollins J."/>
            <person name="van Kan J."/>
            <person name="Seidl M.F."/>
            <person name="Faino L."/>
            <person name="Mbengue M."/>
            <person name="Navaud O."/>
            <person name="Raffaele S."/>
            <person name="Hammond-Kosack K."/>
            <person name="Heard S."/>
            <person name="Oliver R."/>
        </authorList>
    </citation>
    <scope>NUCLEOTIDE SEQUENCE [LARGE SCALE GENOMIC DNA]</scope>
    <source>
        <strain evidence="2">ATCC 18683 / 1980 / Ss-1</strain>
    </source>
</reference>
<dbReference type="VEuPathDB" id="FungiDB:sscle_12g086910"/>
<proteinExistence type="predicted"/>
<dbReference type="EMBL" id="CP017825">
    <property type="protein sequence ID" value="APA13921.1"/>
    <property type="molecule type" value="Genomic_DNA"/>
</dbReference>
<evidence type="ECO:0000313" key="1">
    <source>
        <dbReference type="EMBL" id="APA13921.1"/>
    </source>
</evidence>
<organism evidence="1 2">
    <name type="scientific">Sclerotinia sclerotiorum (strain ATCC 18683 / 1980 / Ss-1)</name>
    <name type="common">White mold</name>
    <name type="synonym">Whetzelinia sclerotiorum</name>
    <dbReference type="NCBI Taxonomy" id="665079"/>
    <lineage>
        <taxon>Eukaryota</taxon>
        <taxon>Fungi</taxon>
        <taxon>Dikarya</taxon>
        <taxon>Ascomycota</taxon>
        <taxon>Pezizomycotina</taxon>
        <taxon>Leotiomycetes</taxon>
        <taxon>Helotiales</taxon>
        <taxon>Sclerotiniaceae</taxon>
        <taxon>Sclerotinia</taxon>
    </lineage>
</organism>
<sequence length="232" mass="27240">MPQFIKFPIDWPTHIEVDPDTLEKSAHGKHEQREDCTCDYCHEWFFSGAVEERKPSDISAALPTSQEPKQSPIEKPTQEKWEFLDVDGCKCHRGRCQVHQFKLYSIKHQMLVEEYSKLMDDWCITINVDAQLDDLSDLHLRHAQFVKKLSDAGISLKFGCYGRWCRKANFTAHRRRGFSSLEESVMKSVVSKFEWSVIRYRCGRRGLLNHWRILSPAQYKPVKTFLRESCAR</sequence>
<protein>
    <submittedName>
        <fullName evidence="1">Uncharacterized protein</fullName>
    </submittedName>
</protein>
<accession>A0A1D9QG89</accession>
<dbReference type="RefSeq" id="XP_001588053.1">
    <property type="nucleotide sequence ID" value="XM_001588003.1"/>
</dbReference>
<dbReference type="OrthoDB" id="3495754at2759"/>
<name>A0A1D9QG89_SCLS1</name>